<evidence type="ECO:0000313" key="1">
    <source>
        <dbReference type="EMBL" id="GCA64298.1"/>
    </source>
</evidence>
<proteinExistence type="predicted"/>
<dbReference type="AlphaFoldDB" id="A0A391NZ49"/>
<sequence length="21" mass="2307">GDKLKLKVTLESVIQSSFKGE</sequence>
<comment type="caution">
    <text evidence="1">The sequence shown here is derived from an EMBL/GenBank/DDBJ whole genome shotgun (WGS) entry which is preliminary data.</text>
</comment>
<dbReference type="Proteomes" id="UP000265618">
    <property type="component" value="Unassembled WGS sequence"/>
</dbReference>
<reference evidence="1 2" key="1">
    <citation type="journal article" date="2018" name="PLoS ONE">
        <title>The draft genome of Kipferlia bialata reveals reductive genome evolution in fornicate parasites.</title>
        <authorList>
            <person name="Tanifuji G."/>
            <person name="Takabayashi S."/>
            <person name="Kume K."/>
            <person name="Takagi M."/>
            <person name="Nakayama T."/>
            <person name="Kamikawa R."/>
            <person name="Inagaki Y."/>
            <person name="Hashimoto T."/>
        </authorList>
    </citation>
    <scope>NUCLEOTIDE SEQUENCE [LARGE SCALE GENOMIC DNA]</scope>
    <source>
        <strain evidence="1">NY0173</strain>
    </source>
</reference>
<feature type="non-terminal residue" evidence="1">
    <location>
        <position position="1"/>
    </location>
</feature>
<protein>
    <submittedName>
        <fullName evidence="1">Uncharacterized protein</fullName>
    </submittedName>
</protein>
<organism evidence="1 2">
    <name type="scientific">Kipferlia bialata</name>
    <dbReference type="NCBI Taxonomy" id="797122"/>
    <lineage>
        <taxon>Eukaryota</taxon>
        <taxon>Metamonada</taxon>
        <taxon>Carpediemonas-like organisms</taxon>
        <taxon>Kipferlia</taxon>
    </lineage>
</organism>
<keyword evidence="2" id="KW-1185">Reference proteome</keyword>
<evidence type="ECO:0000313" key="2">
    <source>
        <dbReference type="Proteomes" id="UP000265618"/>
    </source>
</evidence>
<gene>
    <name evidence="1" type="ORF">KIPB_013867</name>
</gene>
<name>A0A391NZ49_9EUKA</name>
<dbReference type="EMBL" id="BDIP01006820">
    <property type="protein sequence ID" value="GCA64298.1"/>
    <property type="molecule type" value="Genomic_DNA"/>
</dbReference>
<accession>A0A391NZ49</accession>